<gene>
    <name evidence="1" type="ORF">RW095_14190</name>
</gene>
<name>A0ABZ0EK66_9BURK</name>
<evidence type="ECO:0000313" key="1">
    <source>
        <dbReference type="EMBL" id="WOD16994.1"/>
    </source>
</evidence>
<organism evidence="1 2">
    <name type="scientific">Paraburkholderia kirstenboschensis</name>
    <dbReference type="NCBI Taxonomy" id="1245436"/>
    <lineage>
        <taxon>Bacteria</taxon>
        <taxon>Pseudomonadati</taxon>
        <taxon>Pseudomonadota</taxon>
        <taxon>Betaproteobacteria</taxon>
        <taxon>Burkholderiales</taxon>
        <taxon>Burkholderiaceae</taxon>
        <taxon>Paraburkholderia</taxon>
    </lineage>
</organism>
<accession>A0ABZ0EK66</accession>
<dbReference type="Proteomes" id="UP001302652">
    <property type="component" value="Chromosome 2"/>
</dbReference>
<protein>
    <submittedName>
        <fullName evidence="1">Uncharacterized protein</fullName>
    </submittedName>
</protein>
<evidence type="ECO:0000313" key="2">
    <source>
        <dbReference type="Proteomes" id="UP001302652"/>
    </source>
</evidence>
<sequence>MNEAFVSIAPEVFAAACGAGPSTLPTGMAQVVEYLENGGELAPDTFESLGQQLATQFPFLRHRSLVNVQCDETARASWEAGVRAVLERLRHWSPSNPIAFAELSTSLYTIDALGLDSVDVGQVAAQLGNDALADELYHLICEAEVGSFMPGHDRIPNAEQEIKASAQRGNFLKVSHLLPHVMPEPRASLWSAVRLLWRLDPAKLAEAMAINDSVFLALLVRFTLQDDFPALALSVPVMWLKYASIDDIENAHRRGSNAHDWDELLRQLLLQAADTSAWAGWMDALLRAPYSGSLMCIALPKALASLQMSHWTAFVSAVNLSYSKRSAEPIASIMATFAQEVEESAASAMWSMCFDRWTNWNYGKNEHQVYLFAPATCAFDYPVAMYYSQMPSHERDDFEAALTLSVNTIEQQWFNSSTDLITERNRLLSRLRLVVHGRKLADGDAELLPPEIQPPSDYARVRYSYHDVQAKV</sequence>
<dbReference type="RefSeq" id="WP_317019581.1">
    <property type="nucleotide sequence ID" value="NZ_CP136512.1"/>
</dbReference>
<dbReference type="EMBL" id="CP136512">
    <property type="protein sequence ID" value="WOD16994.1"/>
    <property type="molecule type" value="Genomic_DNA"/>
</dbReference>
<proteinExistence type="predicted"/>
<keyword evidence="2" id="KW-1185">Reference proteome</keyword>
<reference evidence="1 2" key="1">
    <citation type="submission" date="2023-10" db="EMBL/GenBank/DDBJ databases">
        <title>Surface-active antibiotics is a multifunctional adaptation for post-fire microbes.</title>
        <authorList>
            <person name="Liu M.D."/>
            <person name="Du Y."/>
            <person name="Koupaei S.K."/>
            <person name="Kim N.R."/>
            <person name="Zhang W."/>
            <person name="Traxler M.F."/>
        </authorList>
    </citation>
    <scope>NUCLEOTIDE SEQUENCE [LARGE SCALE GENOMIC DNA]</scope>
    <source>
        <strain evidence="1 2">F3</strain>
    </source>
</reference>